<name>A0A239C149_9BURK</name>
<feature type="transmembrane region" description="Helical" evidence="1">
    <location>
        <begin position="31"/>
        <end position="56"/>
    </location>
</feature>
<gene>
    <name evidence="2" type="ORF">SAMN06265795_101179</name>
</gene>
<keyword evidence="3" id="KW-1185">Reference proteome</keyword>
<dbReference type="RefSeq" id="WP_089397417.1">
    <property type="nucleotide sequence ID" value="NZ_FZOT01000001.1"/>
</dbReference>
<proteinExistence type="predicted"/>
<keyword evidence="1" id="KW-0472">Membrane</keyword>
<protein>
    <submittedName>
        <fullName evidence="2">Uncharacterized protein</fullName>
    </submittedName>
</protein>
<dbReference type="AlphaFoldDB" id="A0A239C149"/>
<dbReference type="Proteomes" id="UP000198284">
    <property type="component" value="Unassembled WGS sequence"/>
</dbReference>
<dbReference type="OrthoDB" id="8722121at2"/>
<organism evidence="2 3">
    <name type="scientific">Noviherbaspirillum humi</name>
    <dbReference type="NCBI Taxonomy" id="1688639"/>
    <lineage>
        <taxon>Bacteria</taxon>
        <taxon>Pseudomonadati</taxon>
        <taxon>Pseudomonadota</taxon>
        <taxon>Betaproteobacteria</taxon>
        <taxon>Burkholderiales</taxon>
        <taxon>Oxalobacteraceae</taxon>
        <taxon>Noviherbaspirillum</taxon>
    </lineage>
</organism>
<reference evidence="2 3" key="1">
    <citation type="submission" date="2017-06" db="EMBL/GenBank/DDBJ databases">
        <authorList>
            <person name="Kim H.J."/>
            <person name="Triplett B.A."/>
        </authorList>
    </citation>
    <scope>NUCLEOTIDE SEQUENCE [LARGE SCALE GENOMIC DNA]</scope>
    <source>
        <strain evidence="2 3">U15</strain>
    </source>
</reference>
<evidence type="ECO:0000313" key="3">
    <source>
        <dbReference type="Proteomes" id="UP000198284"/>
    </source>
</evidence>
<keyword evidence="1" id="KW-1133">Transmembrane helix</keyword>
<sequence length="102" mass="11069">MSILTLALPVQAIIPAAGAIATSVARPLLGLSATVMFLMVFKPLLLGLFRAALLVVKPRQSLVERSAAYKLRSALKLNRIARHYDAIQPNLAAELRFFAGRD</sequence>
<evidence type="ECO:0000256" key="1">
    <source>
        <dbReference type="SAM" id="Phobius"/>
    </source>
</evidence>
<evidence type="ECO:0000313" key="2">
    <source>
        <dbReference type="EMBL" id="SNS13381.1"/>
    </source>
</evidence>
<dbReference type="EMBL" id="FZOT01000001">
    <property type="protein sequence ID" value="SNS13381.1"/>
    <property type="molecule type" value="Genomic_DNA"/>
</dbReference>
<accession>A0A239C149</accession>
<keyword evidence="1" id="KW-0812">Transmembrane</keyword>